<evidence type="ECO:0008006" key="10">
    <source>
        <dbReference type="Google" id="ProtNLM"/>
    </source>
</evidence>
<comment type="caution">
    <text evidence="8">The sequence shown here is derived from an EMBL/GenBank/DDBJ whole genome shotgun (WGS) entry which is preliminary data.</text>
</comment>
<dbReference type="InterPro" id="IPR001202">
    <property type="entry name" value="WW_dom"/>
</dbReference>
<dbReference type="InterPro" id="IPR057557">
    <property type="entry name" value="SAC9_C8D"/>
</dbReference>
<keyword evidence="5" id="KW-1133">Transmembrane helix</keyword>
<dbReference type="PANTHER" id="PTHR46817:SF1">
    <property type="entry name" value="SAC DOMAIN-CONTAINING PROTEIN"/>
    <property type="match status" value="1"/>
</dbReference>
<reference evidence="8" key="2">
    <citation type="submission" date="2020-08" db="EMBL/GenBank/DDBJ databases">
        <title>Plant Genome Project.</title>
        <authorList>
            <person name="Zhang R.-G."/>
        </authorList>
    </citation>
    <scope>NUCLEOTIDE SEQUENCE</scope>
    <source>
        <strain evidence="8">Huo1</strain>
        <tissue evidence="8">Leaf</tissue>
    </source>
</reference>
<evidence type="ECO:0000259" key="6">
    <source>
        <dbReference type="PROSITE" id="PS50020"/>
    </source>
</evidence>
<feature type="transmembrane region" description="Helical" evidence="5">
    <location>
        <begin position="78"/>
        <end position="102"/>
    </location>
</feature>
<feature type="transmembrane region" description="Helical" evidence="5">
    <location>
        <begin position="338"/>
        <end position="357"/>
    </location>
</feature>
<dbReference type="PROSITE" id="PS01159">
    <property type="entry name" value="WW_DOMAIN_1"/>
    <property type="match status" value="1"/>
</dbReference>
<feature type="domain" description="WW" evidence="6">
    <location>
        <begin position="1205"/>
        <end position="1239"/>
    </location>
</feature>
<keyword evidence="9" id="KW-1185">Reference proteome</keyword>
<dbReference type="PROSITE" id="PS50020">
    <property type="entry name" value="WW_DOMAIN_2"/>
    <property type="match status" value="1"/>
</dbReference>
<dbReference type="Pfam" id="PF24765">
    <property type="entry name" value="SAC9_C"/>
    <property type="match status" value="1"/>
</dbReference>
<evidence type="ECO:0000256" key="2">
    <source>
        <dbReference type="ARBA" id="ARBA00023065"/>
    </source>
</evidence>
<dbReference type="CDD" id="cd00201">
    <property type="entry name" value="WW"/>
    <property type="match status" value="1"/>
</dbReference>
<evidence type="ECO:0000256" key="4">
    <source>
        <dbReference type="SAM" id="MobiDB-lite"/>
    </source>
</evidence>
<dbReference type="Pfam" id="PF02714">
    <property type="entry name" value="RSN1_7TM"/>
    <property type="match status" value="1"/>
</dbReference>
<accession>A0A8X8Z1C6</accession>
<dbReference type="Pfam" id="PF24789">
    <property type="entry name" value="SAC9_GBDL_2nd"/>
    <property type="match status" value="1"/>
</dbReference>
<feature type="compositionally biased region" description="Basic and acidic residues" evidence="4">
    <location>
        <begin position="565"/>
        <end position="575"/>
    </location>
</feature>
<sequence>MASLGNIGVSALINIISAFAFLLAFALLRIQQSTTGFTFPNGTLLGRGRAPGAGVALKMTEPELISHAGLDSAVFLRIYTLGFFVHISMEYLFTFWVCFMLYKEYNRVASMRLKFLASQISRQASRTVHGRVISLPDSLDRDNDFRTGLTITSSSLRGIQTRGLRRRVVALDFGLTMERQKILKDPKSVTPAAFVSFNSRWGAAVCAQTQQSKNPTLWLTNWAPEPRDVYWKNVTIPFVSLSIRKLVISLSVFALVFCYMIPIAFVQSLANLEGLERIAPFLRPVIERKFVKSFLQGFLPGLTLKLFLHFLPAILMVMSKVEGHVAISVLERRTAAKYYYFMLVNVFLGSILAGTAFEQLHAFLHESATQIPRNIGVSIPMKAIFQLKNMLIVKTERDMENAMDPGGVDFPETLRSLQLYFLLGIVYMVINVYHQKYESAAAFWPHVHGRIIASLLISQLLLLGLLSTKKAAKSTPLLVMLPVLTLSFHKYCKNRFEPAFRKYPLEEAMSKDTQDGATASDMDVNAYLHRSFEEVELVEVKVDTDPTPAKEASHSPSELSSASPPHDHHKEEEAASHTVQPYECGQPQAAYQYEVEQHHHVYQYESGSQYQHEVESATNVHRYDESEPHYQYYHHCSYFDSGHGRSLPSIAVYPPEPPPVPRKSNQLPAGQSEDDLSVIWRLVNFESMESSGSLRDTSVVVVTLDSSEVYIIVSLSTRTDTQVIYVDPTTGELCYTSKQGYDVFKSQNEALECITNGSKWPCKSITHARALLGYAALGSFGLLLVATRLTASIPNLPGGGCVYSVTETQWIKISLQNPQPQSKTEMKNIHELTELDIDGKHYFCETRDITRPFPSRMSVHNPDDEFVWNKWFAMPFRKIGLLQHCVILLQMPLWYLFFLIAGTSPDLCFSSSSLYSIMLVSDTWLPTYMLTCFTSHFHAFILVEWLGNEVECEQLVWIPKKAGQSVPFTTYIWRRGTIPIWWGAELKLTAAEAEIYVSDRDPYKGSSEYYQRLSQRYDARNLDGAVGGSQKKSALVSIVCVNLLRNAEGKSESVLVQHFEESLNYIRSMGKLPYARIHLINYDWHASVKLKGEQQTIEGLWYLLRAPTVSIGISEGDYLPSRQRINNCKGEVICNDDYDGAFCIRSHQNGVIRFNCADSLDRTNAASFFGALQVFMEQCRRLGISLDSDLAYGYQAPGNFGGYVAPLPPGWEKRSDAVTGKTYYIDHNTRTTTWNHPCPDKPWKRFDMTFDEFKRSTILSPVSQLADLFLLAGDIHATLYTGSKAMHSQILSIFNEEAGKFKQFSAAQNMKITLQRRYKNAVVDSSRQKQLEIFLGLRLFKHFPSVIINPLHVPSRPFGCFLKPVPSMFASSDGGASLLSFKRKDLVWVSAQAADVVELFIYLSEPCHVCELLLTIAHGADDTTFPSTVDVRTGRYMDGLKLVLEGASIPQCANGTNILIPLAGPISAEDMAVTGAGARLHAQESSSPSMLYDFEEVEGELDFQTRVVAVTFYPAVPGRGPMTLGEVEILGVSLPWRSIFSHEESGSSLIEWLNGNSKEMNPFLTEGDANSIDAASTNHRETSTLPSESSANSFVDLLTGEIVFSDAISQPVAQTAAYESSDLLNFFDDVVSQPVSQGNNNLDDDVSRPISPENNNSKLVSSQGPSDNGSQEYIRLFKLLAGPHWERRLDFMEAMKLEVERLRLNLSAPERDRSLLSIGIDPASINPNMMLDDSYMGRLCRVASTLALLGLAAKEDKNNASIGLGTFDEDAIDFWNVASIDERCSGGACQVRAETGPAGSASVTSSSTTSGPSFVCSGCGKKVCRVCSAGKGALLLASCNSKDISGYNGVTSQGGYSADASSNRSATLDGIICKRCCNEVVLQALLLDYVRVLVGQRRNSRADNAARSALNDVFGLSSRNLIPERDHFLKIEENAKVLGKLTDGKESLAEFPFSSFLHPVETAAGSAPLLSLVAPLYSGSQESYWRAPPSASSVDFAIVLNEISDVYGVVLLVSPCGYSMSDAPTVQIWASNTMNREERSCTGKWDIQSLVTSSSELCGPEKSFQDSKVPRHVKFAFKSPARCRIIWITLRLPRVGSNSVNLGRDFTLLSMDENPFANPSRRASFGGESGNDPCIHARKFLVVGKSVRGEIGASPQGSDQMNVRNWLERPPQLNRFKVPVEAERLIDNDLVFEQYLSPASPMLTGFRLDGFSAIKHRLNHSPSTDIDLGGRNRLIEERLISPAVLYIQVSALQDSHNMVTVAEYRIPEVKAGTPMYFDFPRQISTRRITFRLLGDIAAFSDDPSEQDDPEYKPYPWAAGLSLANRVKLYYYADPYELGKWASLSAV</sequence>
<dbReference type="InterPro" id="IPR057554">
    <property type="entry name" value="SAC9_C"/>
</dbReference>
<dbReference type="GO" id="GO:0034220">
    <property type="term" value="P:monoatomic ion transmembrane transport"/>
    <property type="evidence" value="ECO:0007669"/>
    <property type="project" value="UniProtKB-KW"/>
</dbReference>
<keyword evidence="5" id="KW-0812">Transmembrane</keyword>
<dbReference type="Pfam" id="PF02383">
    <property type="entry name" value="Syja_N"/>
    <property type="match status" value="2"/>
</dbReference>
<dbReference type="SMART" id="SM00456">
    <property type="entry name" value="WW"/>
    <property type="match status" value="1"/>
</dbReference>
<dbReference type="PROSITE" id="PS50275">
    <property type="entry name" value="SAC"/>
    <property type="match status" value="1"/>
</dbReference>
<gene>
    <name evidence="8" type="ORF">SASPL_152987</name>
</gene>
<dbReference type="SUPFAM" id="SSF51045">
    <property type="entry name" value="WW domain"/>
    <property type="match status" value="1"/>
</dbReference>
<evidence type="ECO:0000313" key="9">
    <source>
        <dbReference type="Proteomes" id="UP000298416"/>
    </source>
</evidence>
<feature type="transmembrane region" description="Helical" evidence="5">
    <location>
        <begin position="298"/>
        <end position="317"/>
    </location>
</feature>
<proteinExistence type="predicted"/>
<feature type="domain" description="SAC" evidence="7">
    <location>
        <begin position="832"/>
        <end position="1219"/>
    </location>
</feature>
<feature type="compositionally biased region" description="Polar residues" evidence="4">
    <location>
        <begin position="1652"/>
        <end position="1668"/>
    </location>
</feature>
<dbReference type="Gene3D" id="2.20.70.10">
    <property type="match status" value="1"/>
</dbReference>
<evidence type="ECO:0000256" key="5">
    <source>
        <dbReference type="SAM" id="Phobius"/>
    </source>
</evidence>
<dbReference type="InterPro" id="IPR057555">
    <property type="entry name" value="SAC9_GBDL_1st"/>
</dbReference>
<dbReference type="Pfam" id="PF24790">
    <property type="entry name" value="SAC9_GBDL_1st"/>
    <property type="match status" value="1"/>
</dbReference>
<keyword evidence="2" id="KW-0813">Transport</keyword>
<dbReference type="InterPro" id="IPR003864">
    <property type="entry name" value="CSC1/OSCA1-like_7TM"/>
</dbReference>
<organism evidence="8">
    <name type="scientific">Salvia splendens</name>
    <name type="common">Scarlet sage</name>
    <dbReference type="NCBI Taxonomy" id="180675"/>
    <lineage>
        <taxon>Eukaryota</taxon>
        <taxon>Viridiplantae</taxon>
        <taxon>Streptophyta</taxon>
        <taxon>Embryophyta</taxon>
        <taxon>Tracheophyta</taxon>
        <taxon>Spermatophyta</taxon>
        <taxon>Magnoliopsida</taxon>
        <taxon>eudicotyledons</taxon>
        <taxon>Gunneridae</taxon>
        <taxon>Pentapetalae</taxon>
        <taxon>asterids</taxon>
        <taxon>lamiids</taxon>
        <taxon>Lamiales</taxon>
        <taxon>Lamiaceae</taxon>
        <taxon>Nepetoideae</taxon>
        <taxon>Mentheae</taxon>
        <taxon>Salviinae</taxon>
        <taxon>Salvia</taxon>
        <taxon>Salvia subgen. Calosphace</taxon>
        <taxon>core Calosphace</taxon>
    </lineage>
</organism>
<dbReference type="InterPro" id="IPR057553">
    <property type="entry name" value="SAC9_GBDL_2nd"/>
</dbReference>
<feature type="compositionally biased region" description="Low complexity" evidence="4">
    <location>
        <begin position="554"/>
        <end position="564"/>
    </location>
</feature>
<evidence type="ECO:0000256" key="3">
    <source>
        <dbReference type="ARBA" id="ARBA00023303"/>
    </source>
</evidence>
<keyword evidence="2" id="KW-0406">Ion transport</keyword>
<keyword evidence="5" id="KW-0472">Membrane</keyword>
<dbReference type="Pfam" id="PF00397">
    <property type="entry name" value="WW"/>
    <property type="match status" value="1"/>
</dbReference>
<feature type="transmembrane region" description="Helical" evidence="5">
    <location>
        <begin position="447"/>
        <end position="468"/>
    </location>
</feature>
<evidence type="ECO:0000259" key="7">
    <source>
        <dbReference type="PROSITE" id="PS50275"/>
    </source>
</evidence>
<dbReference type="Proteomes" id="UP000298416">
    <property type="component" value="Unassembled WGS sequence"/>
</dbReference>
<feature type="transmembrane region" description="Helical" evidence="5">
    <location>
        <begin position="417"/>
        <end position="435"/>
    </location>
</feature>
<keyword evidence="1" id="KW-0106">Calcium</keyword>
<dbReference type="InterPro" id="IPR027815">
    <property type="entry name" value="CSC1/OSCA1-like_cyt"/>
</dbReference>
<dbReference type="Pfam" id="PF24791">
    <property type="entry name" value="SAC9_C8D"/>
    <property type="match status" value="1"/>
</dbReference>
<evidence type="ECO:0000313" key="8">
    <source>
        <dbReference type="EMBL" id="KAG6387793.1"/>
    </source>
</evidence>
<dbReference type="GO" id="GO:0016791">
    <property type="term" value="F:phosphatase activity"/>
    <property type="evidence" value="ECO:0007669"/>
    <property type="project" value="InterPro"/>
</dbReference>
<feature type="region of interest" description="Disordered" evidence="4">
    <location>
        <begin position="1637"/>
        <end position="1668"/>
    </location>
</feature>
<feature type="region of interest" description="Disordered" evidence="4">
    <location>
        <begin position="545"/>
        <end position="579"/>
    </location>
</feature>
<keyword evidence="3" id="KW-0407">Ion channel</keyword>
<dbReference type="InterPro" id="IPR002013">
    <property type="entry name" value="SAC_dom"/>
</dbReference>
<feature type="transmembrane region" description="Helical" evidence="5">
    <location>
        <begin position="246"/>
        <end position="265"/>
    </location>
</feature>
<reference evidence="8" key="1">
    <citation type="submission" date="2018-01" db="EMBL/GenBank/DDBJ databases">
        <authorList>
            <person name="Mao J.F."/>
        </authorList>
    </citation>
    <scope>NUCLEOTIDE SEQUENCE</scope>
    <source>
        <strain evidence="8">Huo1</strain>
        <tissue evidence="8">Leaf</tissue>
    </source>
</reference>
<name>A0A8X8Z1C6_SALSN</name>
<dbReference type="GO" id="GO:0016020">
    <property type="term" value="C:membrane"/>
    <property type="evidence" value="ECO:0007669"/>
    <property type="project" value="InterPro"/>
</dbReference>
<evidence type="ECO:0000256" key="1">
    <source>
        <dbReference type="ARBA" id="ARBA00022837"/>
    </source>
</evidence>
<dbReference type="PANTHER" id="PTHR46817">
    <property type="entry name" value="PHOSPHOINOSITIDE PHOSPHATASE SAC9-RELATED"/>
    <property type="match status" value="1"/>
</dbReference>
<feature type="transmembrane region" description="Helical" evidence="5">
    <location>
        <begin position="7"/>
        <end position="30"/>
    </location>
</feature>
<protein>
    <recommendedName>
        <fullName evidence="10">WW domain-containing protein</fullName>
    </recommendedName>
</protein>
<dbReference type="Pfam" id="PF14703">
    <property type="entry name" value="PHM7_cyt"/>
    <property type="match status" value="1"/>
</dbReference>
<dbReference type="EMBL" id="PNBA02000021">
    <property type="protein sequence ID" value="KAG6387793.1"/>
    <property type="molecule type" value="Genomic_DNA"/>
</dbReference>
<dbReference type="InterPro" id="IPR036020">
    <property type="entry name" value="WW_dom_sf"/>
</dbReference>